<dbReference type="InterPro" id="IPR057972">
    <property type="entry name" value="Terminase_7"/>
</dbReference>
<dbReference type="STRING" id="571915.CMUST_01175"/>
<dbReference type="OrthoDB" id="5149304at2"/>
<dbReference type="Pfam" id="PF25673">
    <property type="entry name" value="Terminase_7"/>
    <property type="match status" value="1"/>
</dbReference>
<proteinExistence type="predicted"/>
<reference evidence="2 3" key="1">
    <citation type="journal article" date="2015" name="Genome Announc.">
        <title>Complete Genome Sequence of the Type Strain Corynebacterium mustelae DSM 45274, Isolated from Various Tissues of a Male Ferret with Lethal Sepsis.</title>
        <authorList>
            <person name="Ruckert C."/>
            <person name="Eimer J."/>
            <person name="Winkler A."/>
            <person name="Tauch A."/>
        </authorList>
    </citation>
    <scope>NUCLEOTIDE SEQUENCE [LARGE SCALE GENOMIC DNA]</scope>
    <source>
        <strain evidence="2 3">DSM 45274</strain>
    </source>
</reference>
<keyword evidence="3" id="KW-1185">Reference proteome</keyword>
<evidence type="ECO:0000256" key="1">
    <source>
        <dbReference type="SAM" id="MobiDB-lite"/>
    </source>
</evidence>
<feature type="region of interest" description="Disordered" evidence="1">
    <location>
        <begin position="1"/>
        <end position="36"/>
    </location>
</feature>
<dbReference type="RefSeq" id="WP_047260971.1">
    <property type="nucleotide sequence ID" value="NZ_CP011542.1"/>
</dbReference>
<evidence type="ECO:0000313" key="3">
    <source>
        <dbReference type="Proteomes" id="UP000035199"/>
    </source>
</evidence>
<protein>
    <recommendedName>
        <fullName evidence="4">Terminase small subunit</fullName>
    </recommendedName>
</protein>
<gene>
    <name evidence="2" type="ORF">CMUST_01175</name>
</gene>
<dbReference type="KEGG" id="cmv:CMUST_01175"/>
<accession>A0A0G3GTX1</accession>
<dbReference type="AlphaFoldDB" id="A0A0G3GTX1"/>
<reference evidence="3" key="2">
    <citation type="submission" date="2015-05" db="EMBL/GenBank/DDBJ databases">
        <title>Complete genome sequence of Corynebacterium mustelae DSM 45274, isolated from various tissues of a male ferret with lethal sepsis.</title>
        <authorList>
            <person name="Ruckert C."/>
            <person name="Albersmeier A."/>
            <person name="Winkler A."/>
            <person name="Tauch A."/>
        </authorList>
    </citation>
    <scope>NUCLEOTIDE SEQUENCE [LARGE SCALE GENOMIC DNA]</scope>
    <source>
        <strain evidence="3">DSM 45274</strain>
    </source>
</reference>
<sequence length="144" mass="16459">MPGPAPKRKAQRRRRNKEPEGFSVVSAIGQSAVKPPPEDVKWHIYAKNWWRSLKKSGQAQFYQDSDWAEAKLVAQLLSEELRRERGPRSTMMDIIFSRADNLLTTEGARRRLRIELTAPASNEGADATVSMLEEYRKELGEHVP</sequence>
<organism evidence="2 3">
    <name type="scientific">Corynebacterium mustelae</name>
    <dbReference type="NCBI Taxonomy" id="571915"/>
    <lineage>
        <taxon>Bacteria</taxon>
        <taxon>Bacillati</taxon>
        <taxon>Actinomycetota</taxon>
        <taxon>Actinomycetes</taxon>
        <taxon>Mycobacteriales</taxon>
        <taxon>Corynebacteriaceae</taxon>
        <taxon>Corynebacterium</taxon>
    </lineage>
</organism>
<dbReference type="Proteomes" id="UP000035199">
    <property type="component" value="Chromosome"/>
</dbReference>
<feature type="compositionally biased region" description="Basic residues" evidence="1">
    <location>
        <begin position="1"/>
        <end position="16"/>
    </location>
</feature>
<name>A0A0G3GTX1_9CORY</name>
<evidence type="ECO:0008006" key="4">
    <source>
        <dbReference type="Google" id="ProtNLM"/>
    </source>
</evidence>
<dbReference type="EMBL" id="CP011542">
    <property type="protein sequence ID" value="AKK04584.1"/>
    <property type="molecule type" value="Genomic_DNA"/>
</dbReference>
<evidence type="ECO:0000313" key="2">
    <source>
        <dbReference type="EMBL" id="AKK04584.1"/>
    </source>
</evidence>